<accession>A0A5E7BC00</accession>
<name>A0A5E7BC00_PSEFL</name>
<organism evidence="1 2">
    <name type="scientific">Pseudomonas fluorescens</name>
    <dbReference type="NCBI Taxonomy" id="294"/>
    <lineage>
        <taxon>Bacteria</taxon>
        <taxon>Pseudomonadati</taxon>
        <taxon>Pseudomonadota</taxon>
        <taxon>Gammaproteobacteria</taxon>
        <taxon>Pseudomonadales</taxon>
        <taxon>Pseudomonadaceae</taxon>
        <taxon>Pseudomonas</taxon>
    </lineage>
</organism>
<gene>
    <name evidence="1" type="ORF">PS718_01696</name>
</gene>
<reference evidence="1 2" key="1">
    <citation type="submission" date="2019-09" db="EMBL/GenBank/DDBJ databases">
        <authorList>
            <person name="Chandra G."/>
            <person name="Truman W A."/>
        </authorList>
    </citation>
    <scope>NUCLEOTIDE SEQUENCE [LARGE SCALE GENOMIC DNA]</scope>
    <source>
        <strain evidence="1">PS718</strain>
    </source>
</reference>
<protein>
    <submittedName>
        <fullName evidence="1">Uncharacterized protein</fullName>
    </submittedName>
</protein>
<evidence type="ECO:0000313" key="1">
    <source>
        <dbReference type="EMBL" id="VVN88570.1"/>
    </source>
</evidence>
<dbReference type="Proteomes" id="UP000325375">
    <property type="component" value="Unassembled WGS sequence"/>
</dbReference>
<evidence type="ECO:0000313" key="2">
    <source>
        <dbReference type="Proteomes" id="UP000325375"/>
    </source>
</evidence>
<dbReference type="AlphaFoldDB" id="A0A5E7BC00"/>
<dbReference type="EMBL" id="CABVHX010000005">
    <property type="protein sequence ID" value="VVN88570.1"/>
    <property type="molecule type" value="Genomic_DNA"/>
</dbReference>
<proteinExistence type="predicted"/>
<sequence>MQGHPIRGIYAYEQLSLARSRQPDLHVDVSPITESFIMCSAVEFRVCPFPEDIASKSHMASRQFRVMVSRVQI</sequence>